<dbReference type="GO" id="GO:0003676">
    <property type="term" value="F:nucleic acid binding"/>
    <property type="evidence" value="ECO:0007669"/>
    <property type="project" value="InterPro"/>
</dbReference>
<dbReference type="Proteomes" id="UP000325438">
    <property type="component" value="Unassembled WGS sequence"/>
</dbReference>
<reference evidence="2 3" key="1">
    <citation type="submission" date="2019-09" db="EMBL/GenBank/DDBJ databases">
        <title>The draft genomes of Allium pathogen Pseudomonas sp.</title>
        <authorList>
            <person name="Fujikawa T."/>
            <person name="Sawada H."/>
        </authorList>
    </citation>
    <scope>NUCLEOTIDE SEQUENCE [LARGE SCALE GENOMIC DNA]</scope>
    <source>
        <strain evidence="2 3">MAFF 730085</strain>
    </source>
</reference>
<dbReference type="InterPro" id="IPR002059">
    <property type="entry name" value="CSP_DNA-bd"/>
</dbReference>
<name>A0A5N7JY05_9PSED</name>
<evidence type="ECO:0000313" key="2">
    <source>
        <dbReference type="EMBL" id="MPQ86277.1"/>
    </source>
</evidence>
<dbReference type="AlphaFoldDB" id="A0A5N7JY05"/>
<dbReference type="EMBL" id="VUBA01000140">
    <property type="protein sequence ID" value="MPQ86277.1"/>
    <property type="molecule type" value="Genomic_DNA"/>
</dbReference>
<feature type="domain" description="CSD" evidence="1">
    <location>
        <begin position="3"/>
        <end position="37"/>
    </location>
</feature>
<accession>A0A5N7JY05</accession>
<evidence type="ECO:0000259" key="1">
    <source>
        <dbReference type="Pfam" id="PF00313"/>
    </source>
</evidence>
<organism evidence="2 3">
    <name type="scientific">Pseudomonas kitaguniensis</name>
    <dbReference type="NCBI Taxonomy" id="2607908"/>
    <lineage>
        <taxon>Bacteria</taxon>
        <taxon>Pseudomonadati</taxon>
        <taxon>Pseudomonadota</taxon>
        <taxon>Gammaproteobacteria</taxon>
        <taxon>Pseudomonadales</taxon>
        <taxon>Pseudomonadaceae</taxon>
        <taxon>Pseudomonas</taxon>
    </lineage>
</organism>
<dbReference type="Gene3D" id="2.40.50.140">
    <property type="entry name" value="Nucleic acid-binding proteins"/>
    <property type="match status" value="1"/>
</dbReference>
<proteinExistence type="predicted"/>
<dbReference type="RefSeq" id="WP_152750846.1">
    <property type="nucleotide sequence ID" value="NZ_VUBA01000140.1"/>
</dbReference>
<dbReference type="Pfam" id="PF00313">
    <property type="entry name" value="CSD"/>
    <property type="match status" value="1"/>
</dbReference>
<dbReference type="InterPro" id="IPR012340">
    <property type="entry name" value="NA-bd_OB-fold"/>
</dbReference>
<protein>
    <submittedName>
        <fullName evidence="2">Cold-shock protein</fullName>
    </submittedName>
</protein>
<sequence>MHKNFRSEGMVELFAGDSVSFDVIKDGKGPRAVNIIKV</sequence>
<comment type="caution">
    <text evidence="2">The sequence shown here is derived from an EMBL/GenBank/DDBJ whole genome shotgun (WGS) entry which is preliminary data.</text>
</comment>
<gene>
    <name evidence="2" type="ORF">F0170_21205</name>
</gene>
<evidence type="ECO:0000313" key="3">
    <source>
        <dbReference type="Proteomes" id="UP000325438"/>
    </source>
</evidence>